<name>A0ABP9S896_9GAMM</name>
<dbReference type="PANTHER" id="PTHR38774:SF1">
    <property type="entry name" value="CYTOPLASMIC PROTEIN"/>
    <property type="match status" value="1"/>
</dbReference>
<organism evidence="1 2">
    <name type="scientific">Ferrimonas gelatinilytica</name>
    <dbReference type="NCBI Taxonomy" id="1255257"/>
    <lineage>
        <taxon>Bacteria</taxon>
        <taxon>Pseudomonadati</taxon>
        <taxon>Pseudomonadota</taxon>
        <taxon>Gammaproteobacteria</taxon>
        <taxon>Alteromonadales</taxon>
        <taxon>Ferrimonadaceae</taxon>
        <taxon>Ferrimonas</taxon>
    </lineage>
</organism>
<sequence>MMSAREYRPSLDKLLRLCERNYGRLCALLSQARERQGRRRHYLWRHRDEPLQLEIVILEQTPYTERLKVRRLAPPLPFVNAPELELRLYHDARVAEVLSGQQFLRLLPRYPYPNRRMLQRDEKFQVNLFLAELLEQFAQHEWQLVSLSEEKGRS</sequence>
<dbReference type="Pfam" id="PF06853">
    <property type="entry name" value="DUF1249"/>
    <property type="match status" value="1"/>
</dbReference>
<evidence type="ECO:0000313" key="1">
    <source>
        <dbReference type="EMBL" id="GAA5192113.1"/>
    </source>
</evidence>
<dbReference type="EMBL" id="BAABLF010000013">
    <property type="protein sequence ID" value="GAA5192113.1"/>
    <property type="molecule type" value="Genomic_DNA"/>
</dbReference>
<reference evidence="2" key="1">
    <citation type="journal article" date="2019" name="Int. J. Syst. Evol. Microbiol.">
        <title>The Global Catalogue of Microorganisms (GCM) 10K type strain sequencing project: providing services to taxonomists for standard genome sequencing and annotation.</title>
        <authorList>
            <consortium name="The Broad Institute Genomics Platform"/>
            <consortium name="The Broad Institute Genome Sequencing Center for Infectious Disease"/>
            <person name="Wu L."/>
            <person name="Ma J."/>
        </authorList>
    </citation>
    <scope>NUCLEOTIDE SEQUENCE [LARGE SCALE GENOMIC DNA]</scope>
    <source>
        <strain evidence="2">JCM 18720</strain>
    </source>
</reference>
<comment type="caution">
    <text evidence="1">The sequence shown here is derived from an EMBL/GenBank/DDBJ whole genome shotgun (WGS) entry which is preliminary data.</text>
</comment>
<keyword evidence="2" id="KW-1185">Reference proteome</keyword>
<proteinExistence type="predicted"/>
<protein>
    <submittedName>
        <fullName evidence="1">DUF1249 domain-containing protein</fullName>
    </submittedName>
</protein>
<dbReference type="InterPro" id="IPR009659">
    <property type="entry name" value="DUF1249"/>
</dbReference>
<accession>A0ABP9S896</accession>
<dbReference type="PANTHER" id="PTHR38774">
    <property type="entry name" value="CYTOPLASMIC PROTEIN-RELATED"/>
    <property type="match status" value="1"/>
</dbReference>
<gene>
    <name evidence="1" type="ORF">GCM10025772_20480</name>
</gene>
<evidence type="ECO:0000313" key="2">
    <source>
        <dbReference type="Proteomes" id="UP001501600"/>
    </source>
</evidence>
<dbReference type="Proteomes" id="UP001501600">
    <property type="component" value="Unassembled WGS sequence"/>
</dbReference>
<dbReference type="RefSeq" id="WP_345316967.1">
    <property type="nucleotide sequence ID" value="NZ_BAABLF010000013.1"/>
</dbReference>